<reference evidence="1" key="1">
    <citation type="submission" date="2020-02" db="EMBL/GenBank/DDBJ databases">
        <authorList>
            <person name="Meier V. D."/>
        </authorList>
    </citation>
    <scope>NUCLEOTIDE SEQUENCE</scope>
    <source>
        <strain evidence="1">AVDCRST_MAG93</strain>
    </source>
</reference>
<gene>
    <name evidence="1" type="ORF">AVDCRST_MAG93-4526</name>
</gene>
<dbReference type="AlphaFoldDB" id="A0A6J4K9V2"/>
<dbReference type="EMBL" id="CADCTR010001527">
    <property type="protein sequence ID" value="CAA9300033.1"/>
    <property type="molecule type" value="Genomic_DNA"/>
</dbReference>
<protein>
    <submittedName>
        <fullName evidence="1">Uncharacterized protein</fullName>
    </submittedName>
</protein>
<proteinExistence type="predicted"/>
<name>A0A6J4K9V2_9CHLR</name>
<accession>A0A6J4K9V2</accession>
<sequence>MLRLRALDEDGQVIDDYVSLTRDTAQHRELEVEAAIGKAPTAPEH</sequence>
<evidence type="ECO:0000313" key="1">
    <source>
        <dbReference type="EMBL" id="CAA9300033.1"/>
    </source>
</evidence>
<organism evidence="1">
    <name type="scientific">uncultured Chloroflexia bacterium</name>
    <dbReference type="NCBI Taxonomy" id="1672391"/>
    <lineage>
        <taxon>Bacteria</taxon>
        <taxon>Bacillati</taxon>
        <taxon>Chloroflexota</taxon>
        <taxon>Chloroflexia</taxon>
        <taxon>environmental samples</taxon>
    </lineage>
</organism>